<gene>
    <name evidence="1" type="ORF">T4B_1028</name>
</gene>
<proteinExistence type="predicted"/>
<dbReference type="AlphaFoldDB" id="A0A0V1IDV5"/>
<protein>
    <submittedName>
        <fullName evidence="1">Uncharacterized protein</fullName>
    </submittedName>
</protein>
<dbReference type="Proteomes" id="UP000054805">
    <property type="component" value="Unassembled WGS sequence"/>
</dbReference>
<reference evidence="1 2" key="1">
    <citation type="submission" date="2015-01" db="EMBL/GenBank/DDBJ databases">
        <title>Evolution of Trichinella species and genotypes.</title>
        <authorList>
            <person name="Korhonen P.K."/>
            <person name="Edoardo P."/>
            <person name="Giuseppe L.R."/>
            <person name="Gasser R.B."/>
        </authorList>
    </citation>
    <scope>NUCLEOTIDE SEQUENCE [LARGE SCALE GENOMIC DNA]</scope>
    <source>
        <strain evidence="1">ISS588</strain>
    </source>
</reference>
<name>A0A0V1IDV5_TRIPS</name>
<keyword evidence="2" id="KW-1185">Reference proteome</keyword>
<comment type="caution">
    <text evidence="1">The sequence shown here is derived from an EMBL/GenBank/DDBJ whole genome shotgun (WGS) entry which is preliminary data.</text>
</comment>
<accession>A0A0V1IDV5</accession>
<dbReference type="EMBL" id="JYDS01000221">
    <property type="protein sequence ID" value="KRZ20985.1"/>
    <property type="molecule type" value="Genomic_DNA"/>
</dbReference>
<organism evidence="1 2">
    <name type="scientific">Trichinella pseudospiralis</name>
    <name type="common">Parasitic roundworm</name>
    <dbReference type="NCBI Taxonomy" id="6337"/>
    <lineage>
        <taxon>Eukaryota</taxon>
        <taxon>Metazoa</taxon>
        <taxon>Ecdysozoa</taxon>
        <taxon>Nematoda</taxon>
        <taxon>Enoplea</taxon>
        <taxon>Dorylaimia</taxon>
        <taxon>Trichinellida</taxon>
        <taxon>Trichinellidae</taxon>
        <taxon>Trichinella</taxon>
    </lineage>
</organism>
<evidence type="ECO:0000313" key="2">
    <source>
        <dbReference type="Proteomes" id="UP000054805"/>
    </source>
</evidence>
<evidence type="ECO:0000313" key="1">
    <source>
        <dbReference type="EMBL" id="KRZ20985.1"/>
    </source>
</evidence>
<sequence>MNKDFAICLEQVNDKKELPYRIYKKELTCNGFLHNKGYNQNRHRNRLEPHHSFYSSYSLLKCFFFKLHCNKKKSSSCKLLANQSMPIKFSQNIASQQSTKQTHVTFTLVKIYYASNNVFPNWLLNYNLFKMKRALVIRIEKEKVKFIQNRTV</sequence>